<accession>A0A2N0NX37</accession>
<dbReference type="EMBL" id="LLXJ01002319">
    <property type="protein sequence ID" value="PKB99139.1"/>
    <property type="molecule type" value="Genomic_DNA"/>
</dbReference>
<comment type="caution">
    <text evidence="1">The sequence shown here is derived from an EMBL/GenBank/DDBJ whole genome shotgun (WGS) entry which is preliminary data.</text>
</comment>
<name>A0A2N0NX37_9GLOM</name>
<dbReference type="VEuPathDB" id="FungiDB:FUN_008401"/>
<gene>
    <name evidence="1" type="ORF">RhiirA5_462636</name>
</gene>
<dbReference type="AlphaFoldDB" id="A0A2N0NX37"/>
<proteinExistence type="predicted"/>
<sequence length="175" mass="19669">MTQPPKASKEYIRETDKPPVLENDGAVLNFISNGERYSPRNDQDLCKILQLFVTNKSFNFTVPIETPSKPFSDWSFPKVCELYGISNVPNPDIDVFPVFTCGSSTRKTRKQSLFFLLLSGCAAGVSFCKDNFKLIPENLIEGRNGHNRSYEGRFYEGICLGIRADVVNPDSQTQS</sequence>
<dbReference type="VEuPathDB" id="FungiDB:RhiirA1_396770"/>
<reference evidence="1 2" key="2">
    <citation type="submission" date="2017-09" db="EMBL/GenBank/DDBJ databases">
        <title>Extensive intraspecific genome diversity in a model arbuscular mycorrhizal fungus.</title>
        <authorList>
            <person name="Chen E.C."/>
            <person name="Morin E."/>
            <person name="Beaudet D."/>
            <person name="Noel J."/>
            <person name="Ndikumana S."/>
            <person name="Charron P."/>
            <person name="St-Onge C."/>
            <person name="Giorgi J."/>
            <person name="Grigoriev I.V."/>
            <person name="Roux C."/>
            <person name="Martin F.M."/>
            <person name="Corradi N."/>
        </authorList>
    </citation>
    <scope>NUCLEOTIDE SEQUENCE [LARGE SCALE GENOMIC DNA]</scope>
    <source>
        <strain evidence="1 2">A5</strain>
    </source>
</reference>
<dbReference type="Proteomes" id="UP000232722">
    <property type="component" value="Unassembled WGS sequence"/>
</dbReference>
<evidence type="ECO:0000313" key="1">
    <source>
        <dbReference type="EMBL" id="PKB99139.1"/>
    </source>
</evidence>
<organism evidence="1 2">
    <name type="scientific">Rhizophagus irregularis</name>
    <dbReference type="NCBI Taxonomy" id="588596"/>
    <lineage>
        <taxon>Eukaryota</taxon>
        <taxon>Fungi</taxon>
        <taxon>Fungi incertae sedis</taxon>
        <taxon>Mucoromycota</taxon>
        <taxon>Glomeromycotina</taxon>
        <taxon>Glomeromycetes</taxon>
        <taxon>Glomerales</taxon>
        <taxon>Glomeraceae</taxon>
        <taxon>Rhizophagus</taxon>
    </lineage>
</organism>
<reference evidence="1 2" key="1">
    <citation type="submission" date="2016-04" db="EMBL/GenBank/DDBJ databases">
        <title>Genome analyses suggest a sexual origin of heterokaryosis in a supposedly ancient asexual fungus.</title>
        <authorList>
            <person name="Ropars J."/>
            <person name="Sedzielewska K."/>
            <person name="Noel J."/>
            <person name="Charron P."/>
            <person name="Farinelli L."/>
            <person name="Marton T."/>
            <person name="Kruger M."/>
            <person name="Pelin A."/>
            <person name="Brachmann A."/>
            <person name="Corradi N."/>
        </authorList>
    </citation>
    <scope>NUCLEOTIDE SEQUENCE [LARGE SCALE GENOMIC DNA]</scope>
    <source>
        <strain evidence="1 2">A5</strain>
    </source>
</reference>
<evidence type="ECO:0000313" key="2">
    <source>
        <dbReference type="Proteomes" id="UP000232722"/>
    </source>
</evidence>
<protein>
    <submittedName>
        <fullName evidence="1">Uncharacterized protein</fullName>
    </submittedName>
</protein>